<feature type="region of interest" description="Disordered" evidence="1">
    <location>
        <begin position="824"/>
        <end position="849"/>
    </location>
</feature>
<sequence length="952" mass="104054">MSLTLTTQGHIAPAAEITVGPAHFTSARAINSEIWRPNLYDLPDTLLRALRQLVGDQDRASRRVTLAEEIGVTAFQTELDGRTYHGYARVAAYALDHEQAWLRFLRITRRLGTSTDLGPSSLDDVDTGPVPILEAADVQPRLDVTLDDFSELKTNQQAALLRYLLRLSPGVDVHIIGSKLALRKLLQTHDDLLPASVTERAESALLEPAHATTRSEQRREAAREALAEKGDDHADWRRLKVLYDQPQEAASYDTLEADTIADFPSRDALKQWVTRMRDHDLVETYGSMQDRHVRLLPAGVALLDEHPSISLADSHGGTGRTDEKQRGVDTSQRSDTATVSDPPKTQHSPVYSQTAGDSPPDRPDSEAATATAGGSGASSRDRLDVDFLDGWEHDAAVSMAQSGDIALCDRPADTDGDSREASWSFLEDKDEAVVRVEAAAWGGLTMVRLCSALLSEPAFQQVLTEDRLAGGPDKSGLDGLPVSNSVVLRDGACLGWLGNANASMYLDRLRKARDGLEMLADEFTPLNSATEEQQSKLLRQAHGLAAVATRLYDMLGVDVHRVVDVPDWAVRNEDRRNHLTKMLAKQTACSSRYGVYSANRVLYEPREQKRERLLGAPDVDEADPVGTVCGSWTLVGSDVQSLRDDLQEIDRHLVLQRGEENFAPFSLNIDVVDADRRSAYAQAVARQANLKHITDTRPTTSVLRAFTSDPFAAAKAVSRLGSEEQMPRDMELHDVRSGLAMLDVDELMPDIGSRTVSKVVKILLDVDQPLSTSEVADLADRTTQALSTETNEQAFADLEAAGLLEREDLGRGKATNWRLRLPFGDERADSDAPTPTLHPDNTDSTGLSERPMHRIADALFAATHRDIDYGSDRFLEATRSSGDLRPLILEQPELVPLLKLLVELLDLAAGELPVDGGVRDGGPGLADRRARITMGADPDPTTTQASITAAAD</sequence>
<evidence type="ECO:0008006" key="4">
    <source>
        <dbReference type="Google" id="ProtNLM"/>
    </source>
</evidence>
<proteinExistence type="predicted"/>
<dbReference type="AlphaFoldDB" id="A0A830FJD0"/>
<gene>
    <name evidence="2" type="ORF">GCM10009006_37200</name>
</gene>
<evidence type="ECO:0000313" key="3">
    <source>
        <dbReference type="Proteomes" id="UP000656367"/>
    </source>
</evidence>
<protein>
    <recommendedName>
        <fullName evidence="4">Plasmid replication protein RepH</fullName>
    </recommendedName>
</protein>
<reference evidence="2" key="2">
    <citation type="submission" date="2020-09" db="EMBL/GenBank/DDBJ databases">
        <authorList>
            <person name="Sun Q."/>
            <person name="Ohkuma M."/>
        </authorList>
    </citation>
    <scope>NUCLEOTIDE SEQUENCE</scope>
    <source>
        <strain evidence="2">JCM 15759</strain>
    </source>
</reference>
<accession>A0A830FJD0</accession>
<reference evidence="2" key="1">
    <citation type="journal article" date="2014" name="Int. J. Syst. Evol. Microbiol.">
        <title>Complete genome sequence of Corynebacterium casei LMG S-19264T (=DSM 44701T), isolated from a smear-ripened cheese.</title>
        <authorList>
            <consortium name="US DOE Joint Genome Institute (JGI-PGF)"/>
            <person name="Walter F."/>
            <person name="Albersmeier A."/>
            <person name="Kalinowski J."/>
            <person name="Ruckert C."/>
        </authorList>
    </citation>
    <scope>NUCLEOTIDE SEQUENCE</scope>
    <source>
        <strain evidence="2">JCM 15759</strain>
    </source>
</reference>
<feature type="region of interest" description="Disordered" evidence="1">
    <location>
        <begin position="203"/>
        <end position="229"/>
    </location>
</feature>
<evidence type="ECO:0000313" key="2">
    <source>
        <dbReference type="EMBL" id="GGM52589.1"/>
    </source>
</evidence>
<name>A0A830FJD0_HALAR</name>
<feature type="compositionally biased region" description="Polar residues" evidence="1">
    <location>
        <begin position="328"/>
        <end position="356"/>
    </location>
</feature>
<dbReference type="Proteomes" id="UP000656367">
    <property type="component" value="Unassembled WGS sequence"/>
</dbReference>
<feature type="compositionally biased region" description="Basic and acidic residues" evidence="1">
    <location>
        <begin position="213"/>
        <end position="229"/>
    </location>
</feature>
<feature type="region of interest" description="Disordered" evidence="1">
    <location>
        <begin position="309"/>
        <end position="382"/>
    </location>
</feature>
<comment type="caution">
    <text evidence="2">The sequence shown here is derived from an EMBL/GenBank/DDBJ whole genome shotgun (WGS) entry which is preliminary data.</text>
</comment>
<organism evidence="2 3">
    <name type="scientific">Haloarcula argentinensis</name>
    <dbReference type="NCBI Taxonomy" id="43776"/>
    <lineage>
        <taxon>Archaea</taxon>
        <taxon>Methanobacteriati</taxon>
        <taxon>Methanobacteriota</taxon>
        <taxon>Stenosarchaea group</taxon>
        <taxon>Halobacteria</taxon>
        <taxon>Halobacteriales</taxon>
        <taxon>Haloarculaceae</taxon>
        <taxon>Haloarcula</taxon>
    </lineage>
</organism>
<dbReference type="RefSeq" id="WP_229727389.1">
    <property type="nucleotide sequence ID" value="NZ_BMON01000010.1"/>
</dbReference>
<dbReference type="EMBL" id="BMON01000010">
    <property type="protein sequence ID" value="GGM52589.1"/>
    <property type="molecule type" value="Genomic_DNA"/>
</dbReference>
<evidence type="ECO:0000256" key="1">
    <source>
        <dbReference type="SAM" id="MobiDB-lite"/>
    </source>
</evidence>